<organism evidence="1 2">
    <name type="scientific">Mycena alexandri</name>
    <dbReference type="NCBI Taxonomy" id="1745969"/>
    <lineage>
        <taxon>Eukaryota</taxon>
        <taxon>Fungi</taxon>
        <taxon>Dikarya</taxon>
        <taxon>Basidiomycota</taxon>
        <taxon>Agaricomycotina</taxon>
        <taxon>Agaricomycetes</taxon>
        <taxon>Agaricomycetidae</taxon>
        <taxon>Agaricales</taxon>
        <taxon>Marasmiineae</taxon>
        <taxon>Mycenaceae</taxon>
        <taxon>Mycena</taxon>
    </lineage>
</organism>
<keyword evidence="2" id="KW-1185">Reference proteome</keyword>
<comment type="caution">
    <text evidence="1">The sequence shown here is derived from an EMBL/GenBank/DDBJ whole genome shotgun (WGS) entry which is preliminary data.</text>
</comment>
<sequence length="134" mass="14729">KGGRPRCVAQWMRYTRKWEGKVELSTREVGPREVTGSFAAQWWALWGVVQPAGRTALPGGALTRPNLAGSEWDGVGKMSGRNGMLLFVGCLLWWGEAVAEADNVSLTADWRDAVSDVRWVLSEVGNSVSALYVY</sequence>
<dbReference type="AlphaFoldDB" id="A0AAD6TC93"/>
<dbReference type="Proteomes" id="UP001218188">
    <property type="component" value="Unassembled WGS sequence"/>
</dbReference>
<evidence type="ECO:0000313" key="2">
    <source>
        <dbReference type="Proteomes" id="UP001218188"/>
    </source>
</evidence>
<evidence type="ECO:0000313" key="1">
    <source>
        <dbReference type="EMBL" id="KAJ7042746.1"/>
    </source>
</evidence>
<name>A0AAD6TC93_9AGAR</name>
<reference evidence="1" key="1">
    <citation type="submission" date="2023-03" db="EMBL/GenBank/DDBJ databases">
        <title>Massive genome expansion in bonnet fungi (Mycena s.s.) driven by repeated elements and novel gene families across ecological guilds.</title>
        <authorList>
            <consortium name="Lawrence Berkeley National Laboratory"/>
            <person name="Harder C.B."/>
            <person name="Miyauchi S."/>
            <person name="Viragh M."/>
            <person name="Kuo A."/>
            <person name="Thoen E."/>
            <person name="Andreopoulos B."/>
            <person name="Lu D."/>
            <person name="Skrede I."/>
            <person name="Drula E."/>
            <person name="Henrissat B."/>
            <person name="Morin E."/>
            <person name="Kohler A."/>
            <person name="Barry K."/>
            <person name="LaButti K."/>
            <person name="Morin E."/>
            <person name="Salamov A."/>
            <person name="Lipzen A."/>
            <person name="Mereny Z."/>
            <person name="Hegedus B."/>
            <person name="Baldrian P."/>
            <person name="Stursova M."/>
            <person name="Weitz H."/>
            <person name="Taylor A."/>
            <person name="Grigoriev I.V."/>
            <person name="Nagy L.G."/>
            <person name="Martin F."/>
            <person name="Kauserud H."/>
        </authorList>
    </citation>
    <scope>NUCLEOTIDE SEQUENCE</scope>
    <source>
        <strain evidence="1">CBHHK200</strain>
    </source>
</reference>
<gene>
    <name evidence="1" type="ORF">C8F04DRAFT_945059</name>
</gene>
<accession>A0AAD6TC93</accession>
<proteinExistence type="predicted"/>
<dbReference type="EMBL" id="JARJCM010000011">
    <property type="protein sequence ID" value="KAJ7042746.1"/>
    <property type="molecule type" value="Genomic_DNA"/>
</dbReference>
<protein>
    <submittedName>
        <fullName evidence="1">Uncharacterized protein</fullName>
    </submittedName>
</protein>
<feature type="non-terminal residue" evidence="1">
    <location>
        <position position="1"/>
    </location>
</feature>